<proteinExistence type="predicted"/>
<evidence type="ECO:0000313" key="2">
    <source>
        <dbReference type="EMBL" id="TLQ45608.1"/>
    </source>
</evidence>
<dbReference type="InterPro" id="IPR049803">
    <property type="entry name" value="RiPP_thiocil-like"/>
</dbReference>
<gene>
    <name evidence="2" type="ORF">FEF34_23725</name>
</gene>
<sequence length="54" mass="5296">MNELDLRIEQEHPEIEVLPDTRSAGSCAGSASTAGSFSCPAGSIGSVGSASSAG</sequence>
<reference evidence="2 3" key="1">
    <citation type="submission" date="2019-05" db="EMBL/GenBank/DDBJ databases">
        <title>Streptomyces marianii sp. nov., a novel marine actinomycete from southern coast of India.</title>
        <authorList>
            <person name="Iniyan A.M."/>
            <person name="Wink J."/>
            <person name="Ramprasad E."/>
            <person name="Ramana C.V."/>
            <person name="Bunk B."/>
            <person name="Sproer C."/>
            <person name="Joseph F.-J.R.S."/>
            <person name="Vincent S.G.P."/>
        </authorList>
    </citation>
    <scope>NUCLEOTIDE SEQUENCE [LARGE SCALE GENOMIC DNA]</scope>
    <source>
        <strain evidence="2 3">ICN19</strain>
    </source>
</reference>
<evidence type="ECO:0000313" key="3">
    <source>
        <dbReference type="Proteomes" id="UP000305921"/>
    </source>
</evidence>
<evidence type="ECO:0000256" key="1">
    <source>
        <dbReference type="SAM" id="MobiDB-lite"/>
    </source>
</evidence>
<keyword evidence="3" id="KW-1185">Reference proteome</keyword>
<dbReference type="NCBIfam" id="NF033482">
    <property type="entry name" value="RiPP_thiocil"/>
    <property type="match status" value="1"/>
</dbReference>
<accession>A0A5R9E6I1</accession>
<dbReference type="AlphaFoldDB" id="A0A5R9E6I1"/>
<organism evidence="2 3">
    <name type="scientific">Streptomyces marianii</name>
    <dbReference type="NCBI Taxonomy" id="1817406"/>
    <lineage>
        <taxon>Bacteria</taxon>
        <taxon>Bacillati</taxon>
        <taxon>Actinomycetota</taxon>
        <taxon>Actinomycetes</taxon>
        <taxon>Kitasatosporales</taxon>
        <taxon>Streptomycetaceae</taxon>
        <taxon>Streptomyces</taxon>
    </lineage>
</organism>
<feature type="region of interest" description="Disordered" evidence="1">
    <location>
        <begin position="21"/>
        <end position="54"/>
    </location>
</feature>
<dbReference type="EMBL" id="VAWE01000001">
    <property type="protein sequence ID" value="TLQ45608.1"/>
    <property type="molecule type" value="Genomic_DNA"/>
</dbReference>
<name>A0A5R9E6I1_9ACTN</name>
<comment type="caution">
    <text evidence="2">The sequence shown here is derived from an EMBL/GenBank/DDBJ whole genome shotgun (WGS) entry which is preliminary data.</text>
</comment>
<dbReference type="RefSeq" id="WP_138054945.1">
    <property type="nucleotide sequence ID" value="NZ_VAWE01000001.1"/>
</dbReference>
<dbReference type="Proteomes" id="UP000305921">
    <property type="component" value="Unassembled WGS sequence"/>
</dbReference>
<protein>
    <submittedName>
        <fullName evidence="2">Thiocillin family RiPP</fullName>
    </submittedName>
</protein>
<feature type="compositionally biased region" description="Low complexity" evidence="1">
    <location>
        <begin position="23"/>
        <end position="54"/>
    </location>
</feature>